<dbReference type="InterPro" id="IPR003399">
    <property type="entry name" value="Mce/MlaD"/>
</dbReference>
<feature type="domain" description="Mce/MlaD" evidence="9">
    <location>
        <begin position="59"/>
        <end position="150"/>
    </location>
</feature>
<feature type="domain" description="Mce/MlaD" evidence="9">
    <location>
        <begin position="174"/>
        <end position="234"/>
    </location>
</feature>
<evidence type="ECO:0000256" key="6">
    <source>
        <dbReference type="ARBA" id="ARBA00023136"/>
    </source>
</evidence>
<dbReference type="EMBL" id="FNYE01000026">
    <property type="protein sequence ID" value="SEJ95851.1"/>
    <property type="molecule type" value="Genomic_DNA"/>
</dbReference>
<dbReference type="RefSeq" id="WP_090870704.1">
    <property type="nucleotide sequence ID" value="NZ_FNYE01000026.1"/>
</dbReference>
<protein>
    <submittedName>
        <fullName evidence="10">Paraquat-inducible protein B</fullName>
    </submittedName>
</protein>
<organism evidence="10 11">
    <name type="scientific">Paraburkholderia diazotrophica</name>
    <dbReference type="NCBI Taxonomy" id="667676"/>
    <lineage>
        <taxon>Bacteria</taxon>
        <taxon>Pseudomonadati</taxon>
        <taxon>Pseudomonadota</taxon>
        <taxon>Betaproteobacteria</taxon>
        <taxon>Burkholderiales</taxon>
        <taxon>Burkholderiaceae</taxon>
        <taxon>Paraburkholderia</taxon>
    </lineage>
</organism>
<keyword evidence="6 8" id="KW-0472">Membrane</keyword>
<evidence type="ECO:0000256" key="2">
    <source>
        <dbReference type="ARBA" id="ARBA00022475"/>
    </source>
</evidence>
<proteinExistence type="predicted"/>
<keyword evidence="11" id="KW-1185">Reference proteome</keyword>
<name>A0A1H7D241_9BURK</name>
<evidence type="ECO:0000313" key="11">
    <source>
        <dbReference type="Proteomes" id="UP000198866"/>
    </source>
</evidence>
<dbReference type="OrthoDB" id="9806984at2"/>
<evidence type="ECO:0000256" key="7">
    <source>
        <dbReference type="SAM" id="MobiDB-lite"/>
    </source>
</evidence>
<dbReference type="Pfam" id="PF02470">
    <property type="entry name" value="MlaD"/>
    <property type="match status" value="3"/>
</dbReference>
<comment type="subcellular location">
    <subcellularLocation>
        <location evidence="1">Cell inner membrane</location>
    </subcellularLocation>
</comment>
<reference evidence="11" key="1">
    <citation type="submission" date="2016-10" db="EMBL/GenBank/DDBJ databases">
        <authorList>
            <person name="Varghese N."/>
            <person name="Submissions S."/>
        </authorList>
    </citation>
    <scope>NUCLEOTIDE SEQUENCE [LARGE SCALE GENOMIC DNA]</scope>
    <source>
        <strain evidence="11">LMG 26031</strain>
    </source>
</reference>
<dbReference type="InterPro" id="IPR051800">
    <property type="entry name" value="PqiA-PqiB_transport"/>
</dbReference>
<feature type="transmembrane region" description="Helical" evidence="8">
    <location>
        <begin position="31"/>
        <end position="52"/>
    </location>
</feature>
<accession>A0A1H7D241</accession>
<dbReference type="Proteomes" id="UP000198866">
    <property type="component" value="Unassembled WGS sequence"/>
</dbReference>
<dbReference type="GO" id="GO:0005886">
    <property type="term" value="C:plasma membrane"/>
    <property type="evidence" value="ECO:0007669"/>
    <property type="project" value="UniProtKB-SubCell"/>
</dbReference>
<evidence type="ECO:0000313" key="10">
    <source>
        <dbReference type="EMBL" id="SEJ95851.1"/>
    </source>
</evidence>
<gene>
    <name evidence="10" type="ORF">SAMN05192539_10266</name>
</gene>
<evidence type="ECO:0000256" key="4">
    <source>
        <dbReference type="ARBA" id="ARBA00022692"/>
    </source>
</evidence>
<sequence length="546" mass="59067">MNSPQEPTPPGGAPRSEPPVPEPEIVTKRGWLPSVVWVIPLIAALIGVGLVVKSVLEKGPTITITFISAEGLEPGKTKVKYKDVDIGFVKSIRLAKNHSRVNVEVQLTKEAEDFAVKDSRFWVVRPRIGASGVSGLGTLLSGAYIGVDGGRATETQTQFVGLESPPAVTVDQKGRQFTLRGESLGSIDIGSPVFYRRVQVGQVTGFSLDKDGTGVTVQVFVSAPFDQYVGTNSRWWHASGVDVRLDSSGFKLNTQSLATVIVGGLAFQSPPGQAVGAQAPNNMTFRLGSDEGDAMREPDGEPVRVVMNFNQSLRGLSPGAAVDFRGIVLGQVTNIGVEYDPQTKNFTMPVTMDLYPDRLRRRNKGEPVPDQGTQESHKMLQALVKHGLRGQLRTGNLLTGQLYVALDLFPKAPAATVDVSRDPIELPTIPNTLDELQLQVADIAKKLDQVPFDQIGNNLNTALKNADKLFTRLDKEVVPQARDTLAAAKQTFGSAEATLQQDSPMQSDVHQALQELTRTLQSLNALSDYLERHPESLLRGKSGDKP</sequence>
<dbReference type="PANTHER" id="PTHR30462:SF0">
    <property type="entry name" value="INTERMEMBRANE TRANSPORT PROTEIN YEBT"/>
    <property type="match status" value="1"/>
</dbReference>
<evidence type="ECO:0000256" key="3">
    <source>
        <dbReference type="ARBA" id="ARBA00022519"/>
    </source>
</evidence>
<keyword evidence="2" id="KW-1003">Cell membrane</keyword>
<feature type="region of interest" description="Disordered" evidence="7">
    <location>
        <begin position="1"/>
        <end position="22"/>
    </location>
</feature>
<evidence type="ECO:0000256" key="8">
    <source>
        <dbReference type="SAM" id="Phobius"/>
    </source>
</evidence>
<keyword evidence="5 8" id="KW-1133">Transmembrane helix</keyword>
<dbReference type="AlphaFoldDB" id="A0A1H7D241"/>
<dbReference type="PANTHER" id="PTHR30462">
    <property type="entry name" value="INTERMEMBRANE TRANSPORT PROTEIN PQIB-RELATED"/>
    <property type="match status" value="1"/>
</dbReference>
<feature type="domain" description="Mce/MlaD" evidence="9">
    <location>
        <begin position="302"/>
        <end position="407"/>
    </location>
</feature>
<dbReference type="STRING" id="667676.SAMN05192539_10266"/>
<keyword evidence="4 8" id="KW-0812">Transmembrane</keyword>
<evidence type="ECO:0000256" key="5">
    <source>
        <dbReference type="ARBA" id="ARBA00022989"/>
    </source>
</evidence>
<evidence type="ECO:0000259" key="9">
    <source>
        <dbReference type="Pfam" id="PF02470"/>
    </source>
</evidence>
<evidence type="ECO:0000256" key="1">
    <source>
        <dbReference type="ARBA" id="ARBA00004533"/>
    </source>
</evidence>
<keyword evidence="3" id="KW-0997">Cell inner membrane</keyword>